<dbReference type="InterPro" id="IPR043168">
    <property type="entry name" value="DegV_C"/>
</dbReference>
<dbReference type="PANTHER" id="PTHR33434:SF2">
    <property type="entry name" value="FATTY ACID-BINDING PROTEIN TM_1468"/>
    <property type="match status" value="1"/>
</dbReference>
<keyword evidence="1" id="KW-0446">Lipid-binding</keyword>
<dbReference type="Proteomes" id="UP000250369">
    <property type="component" value="Unassembled WGS sequence"/>
</dbReference>
<name>A0A329MJ14_9BACL</name>
<dbReference type="InterPro" id="IPR003797">
    <property type="entry name" value="DegV"/>
</dbReference>
<dbReference type="PROSITE" id="PS51482">
    <property type="entry name" value="DEGV"/>
    <property type="match status" value="1"/>
</dbReference>
<comment type="caution">
    <text evidence="2">The sequence shown here is derived from an EMBL/GenBank/DDBJ whole genome shotgun (WGS) entry which is preliminary data.</text>
</comment>
<sequence>MANVRIVIDSTADIPREIRESLGIEMVPLKVHFGTETYLDSVTIEADQFYEKLTRTPVLPTTSQPSPVEFLETYKRIAAEQPDTQIISIHLASVLSGTYQSAVLAKSMLEDEVNVTVVDSKSASYGIGLMAIAAAKAAAQGKSREQCLEAIEEIHEQCGLYFLVDTLEYLQKGGRIGRAAAFVGSLLNIKPILSLDAEGTVMSVDKVRGHKKATLRIVELLNEHSRFSGKPVRIIIAHSSSMENAQQFSSVISEHFDVKELTYTTLGPVIGTHVGPGTVAVFMLPA</sequence>
<dbReference type="EMBL" id="QMFB01000010">
    <property type="protein sequence ID" value="RAV19961.1"/>
    <property type="molecule type" value="Genomic_DNA"/>
</dbReference>
<dbReference type="Gene3D" id="3.30.1180.10">
    <property type="match status" value="1"/>
</dbReference>
<accession>A0A329MJ14</accession>
<dbReference type="SUPFAM" id="SSF82549">
    <property type="entry name" value="DAK1/DegV-like"/>
    <property type="match status" value="1"/>
</dbReference>
<dbReference type="OrthoDB" id="9780660at2"/>
<dbReference type="AlphaFoldDB" id="A0A329MJ14"/>
<dbReference type="PANTHER" id="PTHR33434">
    <property type="entry name" value="DEGV DOMAIN-CONTAINING PROTEIN DR_1986-RELATED"/>
    <property type="match status" value="1"/>
</dbReference>
<dbReference type="Gene3D" id="3.40.50.10170">
    <property type="match status" value="1"/>
</dbReference>
<protein>
    <submittedName>
        <fullName evidence="2">DegV family protein</fullName>
    </submittedName>
</protein>
<gene>
    <name evidence="2" type="ORF">DQG23_18750</name>
</gene>
<reference evidence="2 3" key="1">
    <citation type="journal article" date="2009" name="Int. J. Syst. Evol. Microbiol.">
        <title>Paenibacillus contaminans sp. nov., isolated from a contaminated laboratory plate.</title>
        <authorList>
            <person name="Chou J.H."/>
            <person name="Lee J.H."/>
            <person name="Lin M.C."/>
            <person name="Chang P.S."/>
            <person name="Arun A.B."/>
            <person name="Young C.C."/>
            <person name="Chen W.M."/>
        </authorList>
    </citation>
    <scope>NUCLEOTIDE SEQUENCE [LARGE SCALE GENOMIC DNA]</scope>
    <source>
        <strain evidence="2 3">CKOBP-6</strain>
    </source>
</reference>
<dbReference type="RefSeq" id="WP_113032388.1">
    <property type="nucleotide sequence ID" value="NZ_QMFB01000010.1"/>
</dbReference>
<evidence type="ECO:0000256" key="1">
    <source>
        <dbReference type="ARBA" id="ARBA00023121"/>
    </source>
</evidence>
<evidence type="ECO:0000313" key="2">
    <source>
        <dbReference type="EMBL" id="RAV19961.1"/>
    </source>
</evidence>
<dbReference type="NCBIfam" id="TIGR00762">
    <property type="entry name" value="DegV"/>
    <property type="match status" value="1"/>
</dbReference>
<keyword evidence="3" id="KW-1185">Reference proteome</keyword>
<organism evidence="2 3">
    <name type="scientific">Paenibacillus contaminans</name>
    <dbReference type="NCBI Taxonomy" id="450362"/>
    <lineage>
        <taxon>Bacteria</taxon>
        <taxon>Bacillati</taxon>
        <taxon>Bacillota</taxon>
        <taxon>Bacilli</taxon>
        <taxon>Bacillales</taxon>
        <taxon>Paenibacillaceae</taxon>
        <taxon>Paenibacillus</taxon>
    </lineage>
</organism>
<dbReference type="Pfam" id="PF02645">
    <property type="entry name" value="DegV"/>
    <property type="match status" value="1"/>
</dbReference>
<dbReference type="InterPro" id="IPR050270">
    <property type="entry name" value="DegV_domain_contain"/>
</dbReference>
<dbReference type="GO" id="GO:0008289">
    <property type="term" value="F:lipid binding"/>
    <property type="evidence" value="ECO:0007669"/>
    <property type="project" value="UniProtKB-KW"/>
</dbReference>
<evidence type="ECO:0000313" key="3">
    <source>
        <dbReference type="Proteomes" id="UP000250369"/>
    </source>
</evidence>
<proteinExistence type="predicted"/>